<dbReference type="InterPro" id="IPR042072">
    <property type="entry name" value="DsrC-like_C"/>
</dbReference>
<dbReference type="Proteomes" id="UP000254771">
    <property type="component" value="Unassembled WGS sequence"/>
</dbReference>
<reference evidence="4 5" key="1">
    <citation type="journal article" date="2018" name="ISME J.">
        <title>Endosymbiont genomes yield clues of tubeworm success.</title>
        <authorList>
            <person name="Li Y."/>
            <person name="Liles M.R."/>
            <person name="Halanych K.M."/>
        </authorList>
    </citation>
    <scope>NUCLEOTIDE SEQUENCE [LARGE SCALE GENOMIC DNA]</scope>
    <source>
        <strain evidence="4">A1462</strain>
    </source>
</reference>
<dbReference type="EMBL" id="QFXE01000013">
    <property type="protein sequence ID" value="RDH85384.1"/>
    <property type="molecule type" value="Genomic_DNA"/>
</dbReference>
<evidence type="ECO:0000313" key="5">
    <source>
        <dbReference type="Proteomes" id="UP000254771"/>
    </source>
</evidence>
<dbReference type="AlphaFoldDB" id="A0A370DLY9"/>
<sequence>MRLEEQARIHATTQINTAEVLEIDGRLIATDSDGYLLNAEDWSPLVAETLAQRDAVVLGKDHWTLIDFLHRFYQEFDIAPEMPILSRNLCKDQHNCRWTRTYINKLFPGGAKMACRYAGLSVPVGRSCL</sequence>
<dbReference type="Gene3D" id="1.10.10.370">
    <property type="entry name" value="DsrC-like protein, C-terminal domain"/>
    <property type="match status" value="1"/>
</dbReference>
<dbReference type="Gene3D" id="3.30.1420.10">
    <property type="match status" value="1"/>
</dbReference>
<dbReference type="GO" id="GO:0097163">
    <property type="term" value="F:sulfur carrier activity"/>
    <property type="evidence" value="ECO:0007669"/>
    <property type="project" value="TreeGrafter"/>
</dbReference>
<dbReference type="GO" id="GO:0005737">
    <property type="term" value="C:cytoplasm"/>
    <property type="evidence" value="ECO:0007669"/>
    <property type="project" value="UniProtKB-SubCell"/>
</dbReference>
<dbReference type="GO" id="GO:0002143">
    <property type="term" value="P:tRNA wobble position uridine thiolation"/>
    <property type="evidence" value="ECO:0007669"/>
    <property type="project" value="TreeGrafter"/>
</dbReference>
<dbReference type="InterPro" id="IPR007453">
    <property type="entry name" value="DsrC/TusE"/>
</dbReference>
<name>A0A370DLY9_9GAMM</name>
<evidence type="ECO:0000256" key="1">
    <source>
        <dbReference type="ARBA" id="ARBA00004496"/>
    </source>
</evidence>
<gene>
    <name evidence="4" type="ORF">DIZ78_10505</name>
</gene>
<keyword evidence="3" id="KW-0963">Cytoplasm</keyword>
<accession>A0A370DLY9</accession>
<dbReference type="NCBIfam" id="TIGR03342">
    <property type="entry name" value="dsrC_tusE_dsvC"/>
    <property type="match status" value="1"/>
</dbReference>
<evidence type="ECO:0000256" key="2">
    <source>
        <dbReference type="ARBA" id="ARBA00005718"/>
    </source>
</evidence>
<protein>
    <submittedName>
        <fullName evidence="4">Sulfurtransferase TusE</fullName>
    </submittedName>
</protein>
<dbReference type="PIRSF" id="PIRSF006223">
    <property type="entry name" value="DsrC_TusE"/>
    <property type="match status" value="1"/>
</dbReference>
<dbReference type="GO" id="GO:0016740">
    <property type="term" value="F:transferase activity"/>
    <property type="evidence" value="ECO:0007669"/>
    <property type="project" value="UniProtKB-KW"/>
</dbReference>
<comment type="similarity">
    <text evidence="2">Belongs to the DsrC/TusE family.</text>
</comment>
<proteinExistence type="inferred from homology"/>
<comment type="subcellular location">
    <subcellularLocation>
        <location evidence="1">Cytoplasm</location>
    </subcellularLocation>
</comment>
<keyword evidence="5" id="KW-1185">Reference proteome</keyword>
<dbReference type="PANTHER" id="PTHR37010">
    <property type="entry name" value="SULFURTRANSFERASE TUSE"/>
    <property type="match status" value="1"/>
</dbReference>
<dbReference type="Pfam" id="PF04358">
    <property type="entry name" value="DsrC"/>
    <property type="match status" value="1"/>
</dbReference>
<dbReference type="PANTHER" id="PTHR37010:SF1">
    <property type="entry name" value="SULFURTRANSFERASE TUSE"/>
    <property type="match status" value="1"/>
</dbReference>
<dbReference type="InterPro" id="IPR043163">
    <property type="entry name" value="DsrC-like_N"/>
</dbReference>
<dbReference type="InterPro" id="IPR025526">
    <property type="entry name" value="DsrC-like_dom_sf"/>
</dbReference>
<evidence type="ECO:0000256" key="3">
    <source>
        <dbReference type="ARBA" id="ARBA00022490"/>
    </source>
</evidence>
<dbReference type="SUPFAM" id="SSF69721">
    <property type="entry name" value="DsrC, the gamma subunit of dissimilatory sulfite reductase"/>
    <property type="match status" value="1"/>
</dbReference>
<comment type="caution">
    <text evidence="4">The sequence shown here is derived from an EMBL/GenBank/DDBJ whole genome shotgun (WGS) entry which is preliminary data.</text>
</comment>
<organism evidence="4 5">
    <name type="scientific">endosymbiont of Escarpia spicata</name>
    <dbReference type="NCBI Taxonomy" id="2200908"/>
    <lineage>
        <taxon>Bacteria</taxon>
        <taxon>Pseudomonadati</taxon>
        <taxon>Pseudomonadota</taxon>
        <taxon>Gammaproteobacteria</taxon>
        <taxon>sulfur-oxidizing symbionts</taxon>
    </lineage>
</organism>
<evidence type="ECO:0000313" key="4">
    <source>
        <dbReference type="EMBL" id="RDH85384.1"/>
    </source>
</evidence>